<dbReference type="OrthoDB" id="655130at2759"/>
<keyword evidence="1" id="KW-0812">Transmembrane</keyword>
<keyword evidence="1" id="KW-0472">Membrane</keyword>
<reference evidence="3" key="1">
    <citation type="journal article" date="2022" name="Cell">
        <title>Repeat-based holocentromeres influence genome architecture and karyotype evolution.</title>
        <authorList>
            <person name="Hofstatter P.G."/>
            <person name="Thangavel G."/>
            <person name="Lux T."/>
            <person name="Neumann P."/>
            <person name="Vondrak T."/>
            <person name="Novak P."/>
            <person name="Zhang M."/>
            <person name="Costa L."/>
            <person name="Castellani M."/>
            <person name="Scott A."/>
            <person name="Toegelov H."/>
            <person name="Fuchs J."/>
            <person name="Mata-Sucre Y."/>
            <person name="Dias Y."/>
            <person name="Vanzela A.L.L."/>
            <person name="Huettel B."/>
            <person name="Almeida C.C.S."/>
            <person name="Simkova H."/>
            <person name="Souza G."/>
            <person name="Pedrosa-Harand A."/>
            <person name="Macas J."/>
            <person name="Mayer K.F.X."/>
            <person name="Houben A."/>
            <person name="Marques A."/>
        </authorList>
    </citation>
    <scope>NUCLEOTIDE SEQUENCE</scope>
    <source>
        <strain evidence="3">RhyBre1mFocal</strain>
    </source>
</reference>
<feature type="transmembrane region" description="Helical" evidence="1">
    <location>
        <begin position="425"/>
        <end position="443"/>
    </location>
</feature>
<evidence type="ECO:0000259" key="2">
    <source>
        <dbReference type="PROSITE" id="PS50181"/>
    </source>
</evidence>
<dbReference type="AlphaFoldDB" id="A0A9P9ZAG3"/>
<proteinExistence type="predicted"/>
<evidence type="ECO:0000313" key="3">
    <source>
        <dbReference type="EMBL" id="KAJ1685336.1"/>
    </source>
</evidence>
<dbReference type="InterPro" id="IPR001810">
    <property type="entry name" value="F-box_dom"/>
</dbReference>
<sequence>MAEDVDRLSSLPLDIKTSILGLLPIEDAVRTSSLSHSWRHVWTHLSSLYFNISFPDDPDLHLWWVEVFAYIISSLRGPLINFYLCYYAHDNKPVDLFWFLILIFQKGGLQRLSINNHGCSALIQLPYFQSLRVLYLCHLHLLLPDDFQGFEHLEDLSLYSVCISQKDIQLLIDSSKNLKMFQGHVDSDNAEILSLIFNSPLITNIQYYFTDSVKQVRVINAPNLEKAHVSARIVATSSKEEYAFIAALTSKFMADIAAVSDLSLGFEILKCFSQDAMSCALRVQFLQLRALHLQGSVSCLDEKVFATFCRLLRNMPILESLDIKCDDPDVLEDLVGLVEPDAFKVNEWIKKADGISCFEQSLRRLTISVTNSINIVVMGMIRFILLNANVIELVEIIYRGDNEVEVSTVEELNLVEKLSTVECNFFFFFFFSFFFFVSILVFIPECLNLWVSSLYLVEYIIFNLFS</sequence>
<name>A0A9P9ZAG3_9POAL</name>
<dbReference type="InterPro" id="IPR036047">
    <property type="entry name" value="F-box-like_dom_sf"/>
</dbReference>
<protein>
    <recommendedName>
        <fullName evidence="2">F-box domain-containing protein</fullName>
    </recommendedName>
</protein>
<keyword evidence="4" id="KW-1185">Reference proteome</keyword>
<accession>A0A9P9ZAG3</accession>
<feature type="transmembrane region" description="Helical" evidence="1">
    <location>
        <begin position="365"/>
        <end position="385"/>
    </location>
</feature>
<dbReference type="EMBL" id="JAMQYH010000005">
    <property type="protein sequence ID" value="KAJ1685336.1"/>
    <property type="molecule type" value="Genomic_DNA"/>
</dbReference>
<dbReference type="InterPro" id="IPR050232">
    <property type="entry name" value="FBL13/AtMIF1-like"/>
</dbReference>
<dbReference type="Proteomes" id="UP001151287">
    <property type="component" value="Unassembled WGS sequence"/>
</dbReference>
<evidence type="ECO:0000313" key="4">
    <source>
        <dbReference type="Proteomes" id="UP001151287"/>
    </source>
</evidence>
<dbReference type="PROSITE" id="PS50181">
    <property type="entry name" value="FBOX"/>
    <property type="match status" value="1"/>
</dbReference>
<dbReference type="Pfam" id="PF00646">
    <property type="entry name" value="F-box"/>
    <property type="match status" value="1"/>
</dbReference>
<comment type="caution">
    <text evidence="3">The sequence shown here is derived from an EMBL/GenBank/DDBJ whole genome shotgun (WGS) entry which is preliminary data.</text>
</comment>
<feature type="domain" description="F-box" evidence="2">
    <location>
        <begin position="5"/>
        <end position="52"/>
    </location>
</feature>
<dbReference type="Gene3D" id="3.80.10.10">
    <property type="entry name" value="Ribonuclease Inhibitor"/>
    <property type="match status" value="1"/>
</dbReference>
<dbReference type="Pfam" id="PF24758">
    <property type="entry name" value="LRR_At5g56370"/>
    <property type="match status" value="1"/>
</dbReference>
<keyword evidence="1" id="KW-1133">Transmembrane helix</keyword>
<gene>
    <name evidence="3" type="ORF">LUZ63_016726</name>
</gene>
<dbReference type="InterPro" id="IPR032675">
    <property type="entry name" value="LRR_dom_sf"/>
</dbReference>
<dbReference type="SUPFAM" id="SSF52047">
    <property type="entry name" value="RNI-like"/>
    <property type="match status" value="1"/>
</dbReference>
<dbReference type="PANTHER" id="PTHR31900:SF30">
    <property type="entry name" value="SUPERFAMILY PROTEIN, PUTATIVE-RELATED"/>
    <property type="match status" value="1"/>
</dbReference>
<dbReference type="PANTHER" id="PTHR31900">
    <property type="entry name" value="F-BOX/RNI SUPERFAMILY PROTEIN-RELATED"/>
    <property type="match status" value="1"/>
</dbReference>
<dbReference type="SUPFAM" id="SSF81383">
    <property type="entry name" value="F-box domain"/>
    <property type="match status" value="1"/>
</dbReference>
<dbReference type="InterPro" id="IPR055411">
    <property type="entry name" value="LRR_FXL15/At3g58940/PEG3-like"/>
</dbReference>
<organism evidence="3 4">
    <name type="scientific">Rhynchospora breviuscula</name>
    <dbReference type="NCBI Taxonomy" id="2022672"/>
    <lineage>
        <taxon>Eukaryota</taxon>
        <taxon>Viridiplantae</taxon>
        <taxon>Streptophyta</taxon>
        <taxon>Embryophyta</taxon>
        <taxon>Tracheophyta</taxon>
        <taxon>Spermatophyta</taxon>
        <taxon>Magnoliopsida</taxon>
        <taxon>Liliopsida</taxon>
        <taxon>Poales</taxon>
        <taxon>Cyperaceae</taxon>
        <taxon>Cyperoideae</taxon>
        <taxon>Rhynchosporeae</taxon>
        <taxon>Rhynchospora</taxon>
    </lineage>
</organism>
<evidence type="ECO:0000256" key="1">
    <source>
        <dbReference type="SAM" id="Phobius"/>
    </source>
</evidence>